<dbReference type="AlphaFoldDB" id="A0AAE9VQB8"/>
<dbReference type="Proteomes" id="UP001212189">
    <property type="component" value="Chromosome"/>
</dbReference>
<feature type="chain" id="PRO_5042244527" evidence="1">
    <location>
        <begin position="26"/>
        <end position="126"/>
    </location>
</feature>
<evidence type="ECO:0000313" key="4">
    <source>
        <dbReference type="Proteomes" id="UP001212189"/>
    </source>
</evidence>
<evidence type="ECO:0000256" key="1">
    <source>
        <dbReference type="SAM" id="SignalP"/>
    </source>
</evidence>
<gene>
    <name evidence="3" type="ORF">O6P33_04640</name>
</gene>
<organism evidence="3 4">
    <name type="scientific">Denitrificimonas caeni</name>
    <dbReference type="NCBI Taxonomy" id="521720"/>
    <lineage>
        <taxon>Bacteria</taxon>
        <taxon>Pseudomonadati</taxon>
        <taxon>Pseudomonadota</taxon>
        <taxon>Gammaproteobacteria</taxon>
        <taxon>Pseudomonadales</taxon>
        <taxon>Pseudomonadaceae</taxon>
        <taxon>Denitrificimonas</taxon>
    </lineage>
</organism>
<dbReference type="Pfam" id="PF13767">
    <property type="entry name" value="DUF4168"/>
    <property type="match status" value="1"/>
</dbReference>
<proteinExistence type="predicted"/>
<reference evidence="3 4" key="1">
    <citation type="submission" date="2022-12" db="EMBL/GenBank/DDBJ databases">
        <title>Coexistence and Characterization of a Novel Tigecycline Resistance gene tet(X) variant and blaNDM-1 in a Pseudomonas caeni Isolate of Chicken Origin.</title>
        <authorList>
            <person name="Lu X."/>
            <person name="Zhang L."/>
            <person name="Li R."/>
            <person name="Wang Z."/>
        </authorList>
    </citation>
    <scope>NUCLEOTIDE SEQUENCE [LARGE SCALE GENOMIC DNA]</scope>
    <source>
        <strain evidence="3 4">CE14</strain>
    </source>
</reference>
<keyword evidence="4" id="KW-1185">Reference proteome</keyword>
<dbReference type="InterPro" id="IPR025433">
    <property type="entry name" value="DUF4168"/>
</dbReference>
<dbReference type="KEGG" id="dce:O6P33_04640"/>
<name>A0AAE9VQB8_9GAMM</name>
<dbReference type="RefSeq" id="WP_269819058.1">
    <property type="nucleotide sequence ID" value="NZ_CP114976.1"/>
</dbReference>
<evidence type="ECO:0000313" key="3">
    <source>
        <dbReference type="EMBL" id="WBE26123.1"/>
    </source>
</evidence>
<feature type="signal peptide" evidence="1">
    <location>
        <begin position="1"/>
        <end position="25"/>
    </location>
</feature>
<protein>
    <submittedName>
        <fullName evidence="3">DUF4168 domain-containing protein</fullName>
    </submittedName>
</protein>
<evidence type="ECO:0000259" key="2">
    <source>
        <dbReference type="Pfam" id="PF13767"/>
    </source>
</evidence>
<dbReference type="EMBL" id="CP114976">
    <property type="protein sequence ID" value="WBE26123.1"/>
    <property type="molecule type" value="Genomic_DNA"/>
</dbReference>
<accession>A0AAE9VQB8</accession>
<sequence>MINLKKLTLAVSFAVVGLSAPAVMAENNAPAPTGAAVQQQGQATVSDAELRKFMQASVEVSRIREDYTQRLNNAKDQPIAQKLQQEAQDKMIGAVEATGFDAASYTELAERIQASPELQSRMQELQ</sequence>
<keyword evidence="1" id="KW-0732">Signal</keyword>
<feature type="domain" description="DUF4168" evidence="2">
    <location>
        <begin position="46"/>
        <end position="121"/>
    </location>
</feature>